<evidence type="ECO:0000256" key="2">
    <source>
        <dbReference type="ARBA" id="ARBA00022448"/>
    </source>
</evidence>
<dbReference type="PANTHER" id="PTHR43163">
    <property type="entry name" value="DIPEPTIDE TRANSPORT SYSTEM PERMEASE PROTEIN DPPB-RELATED"/>
    <property type="match status" value="1"/>
</dbReference>
<evidence type="ECO:0000256" key="3">
    <source>
        <dbReference type="ARBA" id="ARBA00022475"/>
    </source>
</evidence>
<evidence type="ECO:0000259" key="5">
    <source>
        <dbReference type="Pfam" id="PF19300"/>
    </source>
</evidence>
<evidence type="ECO:0000313" key="6">
    <source>
        <dbReference type="EMBL" id="UYP47928.1"/>
    </source>
</evidence>
<keyword evidence="3" id="KW-1003">Cell membrane</keyword>
<feature type="domain" description="ABC transporter type 1 GsiC-like N-terminal" evidence="5">
    <location>
        <begin position="1"/>
        <end position="76"/>
    </location>
</feature>
<protein>
    <recommendedName>
        <fullName evidence="5">ABC transporter type 1 GsiC-like N-terminal domain-containing protein</fullName>
    </recommendedName>
</protein>
<evidence type="ECO:0000313" key="7">
    <source>
        <dbReference type="Proteomes" id="UP001208689"/>
    </source>
</evidence>
<keyword evidence="2" id="KW-0813">Transport</keyword>
<reference evidence="6" key="1">
    <citation type="submission" date="2022-09" db="EMBL/GenBank/DDBJ databases">
        <title>Actin cytoskeleton and complex cell architecture in an #Asgard archaeon.</title>
        <authorList>
            <person name="Ponce Toledo R.I."/>
            <person name="Schleper C."/>
            <person name="Rodrigues Oliveira T."/>
            <person name="Wollweber F."/>
            <person name="Xu J."/>
            <person name="Rittmann S."/>
            <person name="Klingl A."/>
            <person name="Pilhofer M."/>
        </authorList>
    </citation>
    <scope>NUCLEOTIDE SEQUENCE</scope>
    <source>
        <strain evidence="6">B-35</strain>
    </source>
</reference>
<dbReference type="PANTHER" id="PTHR43163:SF6">
    <property type="entry name" value="DIPEPTIDE TRANSPORT SYSTEM PERMEASE PROTEIN DPPB-RELATED"/>
    <property type="match status" value="1"/>
</dbReference>
<comment type="subcellular location">
    <subcellularLocation>
        <location evidence="1">Cell membrane</location>
        <topology evidence="1">Multi-pass membrane protein</topology>
    </subcellularLocation>
</comment>
<keyword evidence="7" id="KW-1185">Reference proteome</keyword>
<dbReference type="InterPro" id="IPR045621">
    <property type="entry name" value="BPD_transp_1_N"/>
</dbReference>
<keyword evidence="4" id="KW-0812">Transmembrane</keyword>
<evidence type="ECO:0000256" key="4">
    <source>
        <dbReference type="SAM" id="Phobius"/>
    </source>
</evidence>
<accession>A0ABY6HX31</accession>
<keyword evidence="4" id="KW-0472">Membrane</keyword>
<dbReference type="EMBL" id="CP104013">
    <property type="protein sequence ID" value="UYP47928.1"/>
    <property type="molecule type" value="Genomic_DNA"/>
</dbReference>
<feature type="transmembrane region" description="Helical" evidence="4">
    <location>
        <begin position="9"/>
        <end position="30"/>
    </location>
</feature>
<dbReference type="Pfam" id="PF19300">
    <property type="entry name" value="BPD_transp_1_N"/>
    <property type="match status" value="1"/>
</dbReference>
<keyword evidence="4" id="KW-1133">Transmembrane helix</keyword>
<organism evidence="6 7">
    <name type="scientific">Candidatus Lokiarchaeum ossiferum</name>
    <dbReference type="NCBI Taxonomy" id="2951803"/>
    <lineage>
        <taxon>Archaea</taxon>
        <taxon>Promethearchaeati</taxon>
        <taxon>Promethearchaeota</taxon>
        <taxon>Promethearchaeia</taxon>
        <taxon>Promethearchaeales</taxon>
        <taxon>Promethearchaeaceae</taxon>
        <taxon>Candidatus Lokiarchaeum</taxon>
    </lineage>
</organism>
<gene>
    <name evidence="6" type="ORF">NEF87_004213</name>
</gene>
<proteinExistence type="predicted"/>
<dbReference type="Proteomes" id="UP001208689">
    <property type="component" value="Chromosome"/>
</dbReference>
<sequence length="123" mass="14128">MLNYTIRRLLGVIPILFGVMLISFALTRAMPGNPYEYLLQNGKITDSTYQTYLDNKERLGLDLPLLPQFYKYFTSCMGTFWSIIIFAYMGILGARSIYRVGKYTKTKIDLRCKEAQKISTSAV</sequence>
<feature type="transmembrane region" description="Helical" evidence="4">
    <location>
        <begin position="69"/>
        <end position="92"/>
    </location>
</feature>
<evidence type="ECO:0000256" key="1">
    <source>
        <dbReference type="ARBA" id="ARBA00004651"/>
    </source>
</evidence>
<name>A0ABY6HX31_9ARCH</name>